<protein>
    <submittedName>
        <fullName evidence="4">TetR/AcrR family transcriptional regulator</fullName>
    </submittedName>
</protein>
<dbReference type="InterPro" id="IPR009057">
    <property type="entry name" value="Homeodomain-like_sf"/>
</dbReference>
<proteinExistence type="predicted"/>
<dbReference type="InterPro" id="IPR050624">
    <property type="entry name" value="HTH-type_Tx_Regulator"/>
</dbReference>
<evidence type="ECO:0000259" key="3">
    <source>
        <dbReference type="PROSITE" id="PS50977"/>
    </source>
</evidence>
<organism evidence="4 5">
    <name type="scientific">Alkalicella caledoniensis</name>
    <dbReference type="NCBI Taxonomy" id="2731377"/>
    <lineage>
        <taxon>Bacteria</taxon>
        <taxon>Bacillati</taxon>
        <taxon>Bacillota</taxon>
        <taxon>Clostridia</taxon>
        <taxon>Eubacteriales</taxon>
        <taxon>Proteinivoracaceae</taxon>
        <taxon>Alkalicella</taxon>
    </lineage>
</organism>
<feature type="DNA-binding region" description="H-T-H motif" evidence="2">
    <location>
        <begin position="33"/>
        <end position="52"/>
    </location>
</feature>
<dbReference type="EMBL" id="CP058559">
    <property type="protein sequence ID" value="QNO16616.1"/>
    <property type="molecule type" value="Genomic_DNA"/>
</dbReference>
<dbReference type="RefSeq" id="WP_343064232.1">
    <property type="nucleotide sequence ID" value="NZ_CP058559.1"/>
</dbReference>
<reference evidence="4 5" key="1">
    <citation type="submission" date="2020-07" db="EMBL/GenBank/DDBJ databases">
        <title>Alkalicella. sp. LB2 genome.</title>
        <authorList>
            <person name="Postec A."/>
            <person name="Quemeneur M."/>
        </authorList>
    </citation>
    <scope>NUCLEOTIDE SEQUENCE [LARGE SCALE GENOMIC DNA]</scope>
    <source>
        <strain evidence="4 5">LB2</strain>
    </source>
</reference>
<dbReference type="Gene3D" id="1.10.10.60">
    <property type="entry name" value="Homeodomain-like"/>
    <property type="match status" value="1"/>
</dbReference>
<dbReference type="PANTHER" id="PTHR43479">
    <property type="entry name" value="ACREF/ENVCD OPERON REPRESSOR-RELATED"/>
    <property type="match status" value="1"/>
</dbReference>
<keyword evidence="1 2" id="KW-0238">DNA-binding</keyword>
<accession>A0A7G9WD54</accession>
<dbReference type="PROSITE" id="PS50977">
    <property type="entry name" value="HTH_TETR_2"/>
    <property type="match status" value="1"/>
</dbReference>
<evidence type="ECO:0000256" key="1">
    <source>
        <dbReference type="ARBA" id="ARBA00023125"/>
    </source>
</evidence>
<evidence type="ECO:0000256" key="2">
    <source>
        <dbReference type="PROSITE-ProRule" id="PRU00335"/>
    </source>
</evidence>
<dbReference type="GO" id="GO:0003677">
    <property type="term" value="F:DNA binding"/>
    <property type="evidence" value="ECO:0007669"/>
    <property type="project" value="UniProtKB-UniRule"/>
</dbReference>
<gene>
    <name evidence="4" type="ORF">HYG86_05160</name>
</gene>
<feature type="domain" description="HTH tetR-type" evidence="3">
    <location>
        <begin position="10"/>
        <end position="70"/>
    </location>
</feature>
<dbReference type="InterPro" id="IPR036271">
    <property type="entry name" value="Tet_transcr_reg_TetR-rel_C_sf"/>
</dbReference>
<evidence type="ECO:0000313" key="4">
    <source>
        <dbReference type="EMBL" id="QNO16616.1"/>
    </source>
</evidence>
<dbReference type="PRINTS" id="PR00455">
    <property type="entry name" value="HTHTETR"/>
</dbReference>
<sequence length="208" mass="24907">MTEKFRGLDEEKQQRILNAAFEEFAKEGYNKASTNNIVKEAGIGKGMLFYYFNSKKELFDYLIEYGSKFVITEYLDKIHEGQSDFIEKYAQVGKIKKEAYTKNPHIFNFFGTIYINKDKFEMSQELKNKLDYVRDSGFKKLYDNIDASLFREDVEPQEVIKLIQWTMDGYEKELVSKLDGKELQDVDMEPYWEDFYRFLEVLKRIFYK</sequence>
<dbReference type="InterPro" id="IPR023772">
    <property type="entry name" value="DNA-bd_HTH_TetR-type_CS"/>
</dbReference>
<dbReference type="SUPFAM" id="SSF48498">
    <property type="entry name" value="Tetracyclin repressor-like, C-terminal domain"/>
    <property type="match status" value="1"/>
</dbReference>
<dbReference type="Gene3D" id="1.10.357.10">
    <property type="entry name" value="Tetracycline Repressor, domain 2"/>
    <property type="match status" value="1"/>
</dbReference>
<dbReference type="Pfam" id="PF00440">
    <property type="entry name" value="TetR_N"/>
    <property type="match status" value="1"/>
</dbReference>
<dbReference type="SUPFAM" id="SSF46689">
    <property type="entry name" value="Homeodomain-like"/>
    <property type="match status" value="1"/>
</dbReference>
<dbReference type="PROSITE" id="PS01081">
    <property type="entry name" value="HTH_TETR_1"/>
    <property type="match status" value="1"/>
</dbReference>
<keyword evidence="5" id="KW-1185">Reference proteome</keyword>
<dbReference type="KEGG" id="acae:HYG86_05160"/>
<name>A0A7G9WD54_ALKCA</name>
<dbReference type="AlphaFoldDB" id="A0A7G9WD54"/>
<dbReference type="PANTHER" id="PTHR43479:SF11">
    <property type="entry name" value="ACREF_ENVCD OPERON REPRESSOR-RELATED"/>
    <property type="match status" value="1"/>
</dbReference>
<evidence type="ECO:0000313" key="5">
    <source>
        <dbReference type="Proteomes" id="UP000516160"/>
    </source>
</evidence>
<dbReference type="InterPro" id="IPR001647">
    <property type="entry name" value="HTH_TetR"/>
</dbReference>
<dbReference type="Proteomes" id="UP000516160">
    <property type="component" value="Chromosome"/>
</dbReference>